<reference evidence="1 2" key="1">
    <citation type="submission" date="2016-04" db="EMBL/GenBank/DDBJ databases">
        <title>A degradative enzymes factory behind the ericoid mycorrhizal symbiosis.</title>
        <authorList>
            <consortium name="DOE Joint Genome Institute"/>
            <person name="Martino E."/>
            <person name="Morin E."/>
            <person name="Grelet G."/>
            <person name="Kuo A."/>
            <person name="Kohler A."/>
            <person name="Daghino S."/>
            <person name="Barry K."/>
            <person name="Choi C."/>
            <person name="Cichocki N."/>
            <person name="Clum A."/>
            <person name="Copeland A."/>
            <person name="Hainaut M."/>
            <person name="Haridas S."/>
            <person name="Labutti K."/>
            <person name="Lindquist E."/>
            <person name="Lipzen A."/>
            <person name="Khouja H.-R."/>
            <person name="Murat C."/>
            <person name="Ohm R."/>
            <person name="Olson A."/>
            <person name="Spatafora J."/>
            <person name="Veneault-Fourrey C."/>
            <person name="Henrissat B."/>
            <person name="Grigoriev I."/>
            <person name="Martin F."/>
            <person name="Perotto S."/>
        </authorList>
    </citation>
    <scope>NUCLEOTIDE SEQUENCE [LARGE SCALE GENOMIC DNA]</scope>
    <source>
        <strain evidence="1 2">F</strain>
    </source>
</reference>
<dbReference type="EMBL" id="KZ613962">
    <property type="protein sequence ID" value="PMD31452.1"/>
    <property type="molecule type" value="Genomic_DNA"/>
</dbReference>
<name>A0A2J6QYV9_HYAVF</name>
<sequence>MNETANADLFTTDPSRLFIYYNAREIDPEMEDNITDDGSVNRLAMKSLKQFGVCSDGTDPFIIKEDRATRPVENINTPPTPEAYAEAKAVQVLKYCGLDPDYPDEEESNATEDERNTAGATTLQNLKQCLTEGYPVVFGFTFYWDSPPWETDTEIYYLLPSLDDDQRHKPPPKDENGKAFGGHTVLAIGYDDNTGQVLCRNSWGKEREKPGLFYMTYDWITDWEATNDFWTLRVIQSDDQ</sequence>
<dbReference type="OrthoDB" id="640249at2759"/>
<evidence type="ECO:0008006" key="3">
    <source>
        <dbReference type="Google" id="ProtNLM"/>
    </source>
</evidence>
<dbReference type="AlphaFoldDB" id="A0A2J6QYV9"/>
<dbReference type="SUPFAM" id="SSF54001">
    <property type="entry name" value="Cysteine proteinases"/>
    <property type="match status" value="1"/>
</dbReference>
<evidence type="ECO:0000313" key="1">
    <source>
        <dbReference type="EMBL" id="PMD31452.1"/>
    </source>
</evidence>
<dbReference type="Proteomes" id="UP000235786">
    <property type="component" value="Unassembled WGS sequence"/>
</dbReference>
<proteinExistence type="predicted"/>
<gene>
    <name evidence="1" type="ORF">L207DRAFT_640744</name>
</gene>
<accession>A0A2J6QYV9</accession>
<organism evidence="1 2">
    <name type="scientific">Hyaloscypha variabilis (strain UAMH 11265 / GT02V1 / F)</name>
    <name type="common">Meliniomyces variabilis</name>
    <dbReference type="NCBI Taxonomy" id="1149755"/>
    <lineage>
        <taxon>Eukaryota</taxon>
        <taxon>Fungi</taxon>
        <taxon>Dikarya</taxon>
        <taxon>Ascomycota</taxon>
        <taxon>Pezizomycotina</taxon>
        <taxon>Leotiomycetes</taxon>
        <taxon>Helotiales</taxon>
        <taxon>Hyaloscyphaceae</taxon>
        <taxon>Hyaloscypha</taxon>
        <taxon>Hyaloscypha variabilis</taxon>
    </lineage>
</organism>
<dbReference type="InterPro" id="IPR038765">
    <property type="entry name" value="Papain-like_cys_pep_sf"/>
</dbReference>
<protein>
    <recommendedName>
        <fullName evidence="3">Cysteine proteinase</fullName>
    </recommendedName>
</protein>
<dbReference type="Gene3D" id="3.90.70.10">
    <property type="entry name" value="Cysteine proteinases"/>
    <property type="match status" value="1"/>
</dbReference>
<keyword evidence="2" id="KW-1185">Reference proteome</keyword>
<evidence type="ECO:0000313" key="2">
    <source>
        <dbReference type="Proteomes" id="UP000235786"/>
    </source>
</evidence>